<keyword evidence="3 5" id="KW-0808">Transferase</keyword>
<dbReference type="InterPro" id="IPR001173">
    <property type="entry name" value="Glyco_trans_2-like"/>
</dbReference>
<dbReference type="AlphaFoldDB" id="R4YN02"/>
<evidence type="ECO:0000256" key="2">
    <source>
        <dbReference type="ARBA" id="ARBA00022676"/>
    </source>
</evidence>
<name>R4YN02_OLEAN</name>
<dbReference type="EMBL" id="FO203512">
    <property type="protein sequence ID" value="CCK76165.1"/>
    <property type="molecule type" value="Genomic_DNA"/>
</dbReference>
<dbReference type="PANTHER" id="PTHR43630:SF1">
    <property type="entry name" value="POLY-BETA-1,6-N-ACETYL-D-GLUCOSAMINE SYNTHASE"/>
    <property type="match status" value="1"/>
</dbReference>
<evidence type="ECO:0000313" key="5">
    <source>
        <dbReference type="EMBL" id="CCK76165.1"/>
    </source>
</evidence>
<reference evidence="5 6" key="1">
    <citation type="journal article" date="2013" name="Nat. Commun.">
        <title>Genome sequence and functional genomic analysis of the oil-degrading bacterium Oleispira antarctica.</title>
        <authorList>
            <person name="Kube M."/>
            <person name="Chernikova T.N."/>
            <person name="Al-Ramahi Y."/>
            <person name="Beloqui A."/>
            <person name="Lopez-Cortez N."/>
            <person name="Guazzaroni M.E."/>
            <person name="Heipieper H.J."/>
            <person name="Klages S."/>
            <person name="Kotsyurbenko O.R."/>
            <person name="Langer I."/>
            <person name="Nechitaylo T.Y."/>
            <person name="Lunsdorf H."/>
            <person name="Fernandez M."/>
            <person name="Juarez S."/>
            <person name="Ciordia S."/>
            <person name="Singer A."/>
            <person name="Kagan O."/>
            <person name="Egorova O."/>
            <person name="Petit P.A."/>
            <person name="Stogios P."/>
            <person name="Kim Y."/>
            <person name="Tchigvintsev A."/>
            <person name="Flick R."/>
            <person name="Denaro R."/>
            <person name="Genovese M."/>
            <person name="Albar J.P."/>
            <person name="Reva O.N."/>
            <person name="Martinez-Gomariz M."/>
            <person name="Tran H."/>
            <person name="Ferrer M."/>
            <person name="Savchenko A."/>
            <person name="Yakunin A.F."/>
            <person name="Yakimov M.M."/>
            <person name="Golyshina O.V."/>
            <person name="Reinhardt R."/>
            <person name="Golyshin P.N."/>
        </authorList>
    </citation>
    <scope>NUCLEOTIDE SEQUENCE [LARGE SCALE GENOMIC DNA]</scope>
</reference>
<gene>
    <name evidence="5" type="ORF">OLEAN_C19890</name>
</gene>
<dbReference type="Proteomes" id="UP000032749">
    <property type="component" value="Chromosome"/>
</dbReference>
<organism evidence="5 6">
    <name type="scientific">Oleispira antarctica RB-8</name>
    <dbReference type="NCBI Taxonomy" id="698738"/>
    <lineage>
        <taxon>Bacteria</taxon>
        <taxon>Pseudomonadati</taxon>
        <taxon>Pseudomonadota</taxon>
        <taxon>Gammaproteobacteria</taxon>
        <taxon>Oceanospirillales</taxon>
        <taxon>Oceanospirillaceae</taxon>
        <taxon>Oleispira</taxon>
    </lineage>
</organism>
<dbReference type="PANTHER" id="PTHR43630">
    <property type="entry name" value="POLY-BETA-1,6-N-ACETYL-D-GLUCOSAMINE SYNTHASE"/>
    <property type="match status" value="1"/>
</dbReference>
<evidence type="ECO:0000256" key="3">
    <source>
        <dbReference type="ARBA" id="ARBA00022679"/>
    </source>
</evidence>
<dbReference type="STRING" id="698738.OLEAN_C19890"/>
<dbReference type="GO" id="GO:0016757">
    <property type="term" value="F:glycosyltransferase activity"/>
    <property type="evidence" value="ECO:0007669"/>
    <property type="project" value="UniProtKB-KW"/>
</dbReference>
<dbReference type="CDD" id="cd00761">
    <property type="entry name" value="Glyco_tranf_GTA_type"/>
    <property type="match status" value="1"/>
</dbReference>
<proteinExistence type="inferred from homology"/>
<dbReference type="InterPro" id="IPR029044">
    <property type="entry name" value="Nucleotide-diphossugar_trans"/>
</dbReference>
<dbReference type="OrthoDB" id="9801954at2"/>
<dbReference type="HOGENOM" id="CLU_076334_0_0_6"/>
<evidence type="ECO:0000313" key="6">
    <source>
        <dbReference type="Proteomes" id="UP000032749"/>
    </source>
</evidence>
<evidence type="ECO:0000256" key="1">
    <source>
        <dbReference type="ARBA" id="ARBA00006739"/>
    </source>
</evidence>
<dbReference type="KEGG" id="oai:OLEAN_C19890"/>
<dbReference type="Pfam" id="PF00535">
    <property type="entry name" value="Glycos_transf_2"/>
    <property type="match status" value="1"/>
</dbReference>
<protein>
    <submittedName>
        <fullName evidence="5">Putative glycosyl transferase family 2</fullName>
    </submittedName>
</protein>
<evidence type="ECO:0000259" key="4">
    <source>
        <dbReference type="Pfam" id="PF00535"/>
    </source>
</evidence>
<feature type="domain" description="Glycosyltransferase 2-like" evidence="4">
    <location>
        <begin position="35"/>
        <end position="180"/>
    </location>
</feature>
<sequence>MKCCYINFLLVNLYARPRTMDQLNIKSEGNGQYIIITPMRNEIRTVEITIKALLSQTVLPNKWIILDDGSTDGSEKIVSKYAEEYPWISHIKIADRGYDFVGQGVADLLNFGLKMLHDEPPVEFIAKLDADLDFANDYFESMLLEMRQEPRLGIVSGHPYVLENDNKVFERHSSYFPSGTARLYRITYLNDIGYFVSSVGWDTVDILRMRMHNHLTKICHHIPVHHMRPMGTRGGYINGMVRDGRNSYLTGYTPLFLLARALFNIRYYPYLLRTFCMIYGYFTTYFKGVPRTVSDKEYQFHAKLQRHRLMLRNIDDIDQQ</sequence>
<keyword evidence="2" id="KW-0328">Glycosyltransferase</keyword>
<dbReference type="Gene3D" id="3.90.550.10">
    <property type="entry name" value="Spore Coat Polysaccharide Biosynthesis Protein SpsA, Chain A"/>
    <property type="match status" value="1"/>
</dbReference>
<comment type="similarity">
    <text evidence="1">Belongs to the glycosyltransferase 2 family.</text>
</comment>
<dbReference type="PATRIC" id="fig|698738.3.peg.2058"/>
<keyword evidence="6" id="KW-1185">Reference proteome</keyword>
<accession>R4YN02</accession>
<dbReference type="SUPFAM" id="SSF53448">
    <property type="entry name" value="Nucleotide-diphospho-sugar transferases"/>
    <property type="match status" value="1"/>
</dbReference>